<reference evidence="3 4" key="1">
    <citation type="submission" date="2022-03" db="EMBL/GenBank/DDBJ databases">
        <title>Hymenobactersp. isolated from the air.</title>
        <authorList>
            <person name="Won M."/>
            <person name="Kwon S.-W."/>
        </authorList>
    </citation>
    <scope>NUCLEOTIDE SEQUENCE [LARGE SCALE GENOMIC DNA]</scope>
    <source>
        <strain evidence="3 4">KACC 22596</strain>
    </source>
</reference>
<dbReference type="Proteomes" id="UP000831390">
    <property type="component" value="Chromosome"/>
</dbReference>
<evidence type="ECO:0000259" key="2">
    <source>
        <dbReference type="Pfam" id="PF19838"/>
    </source>
</evidence>
<proteinExistence type="predicted"/>
<dbReference type="InterPro" id="IPR045659">
    <property type="entry name" value="LptD_2"/>
</dbReference>
<name>A0ABY4B4N2_9BACT</name>
<feature type="region of interest" description="Disordered" evidence="1">
    <location>
        <begin position="66"/>
        <end position="157"/>
    </location>
</feature>
<dbReference type="RefSeq" id="WP_243514846.1">
    <property type="nucleotide sequence ID" value="NZ_CP094534.1"/>
</dbReference>
<gene>
    <name evidence="3" type="ORF">MTP16_00350</name>
</gene>
<dbReference type="PANTHER" id="PTHR30189:SF1">
    <property type="entry name" value="LPS-ASSEMBLY PROTEIN LPTD"/>
    <property type="match status" value="1"/>
</dbReference>
<dbReference type="InterPro" id="IPR050218">
    <property type="entry name" value="LptD"/>
</dbReference>
<feature type="compositionally biased region" description="Polar residues" evidence="1">
    <location>
        <begin position="76"/>
        <end position="87"/>
    </location>
</feature>
<organism evidence="3 4">
    <name type="scientific">Hymenobacter monticola</name>
    <dbReference type="NCBI Taxonomy" id="1705399"/>
    <lineage>
        <taxon>Bacteria</taxon>
        <taxon>Pseudomonadati</taxon>
        <taxon>Bacteroidota</taxon>
        <taxon>Cytophagia</taxon>
        <taxon>Cytophagales</taxon>
        <taxon>Hymenobacteraceae</taxon>
        <taxon>Hymenobacter</taxon>
    </lineage>
</organism>
<evidence type="ECO:0000256" key="1">
    <source>
        <dbReference type="SAM" id="MobiDB-lite"/>
    </source>
</evidence>
<keyword evidence="4" id="KW-1185">Reference proteome</keyword>
<sequence>MPARFGLRSEAGFRPSPHRLTAARLRPGVLGCVFLLLFGLAGLASGQTGQPTPKKTQRKAKIQARKARAQAIRQAPTTPGVDSSTVATPRRGTTVAPAKPGQRPGSAPTPPVRNISADPRDPVGPPPPGVRNAGQSRVPGASHKPVPDTLAPGGGARLPGVVPTDTSGLVNGVRGAGDSLQVAAKPKGQIQTTINYTAKDSIQFDVTKKVARLYESASVVYGQTDLKAALITVNYGNNTMQAEGRLDSVKNRQVGTPILTDNGQKYQARTIAYNFKSKKAKVSEAVTTQGEGYVGAQVIKRLPNGDINGLMGRYTTCNLEHPHFYIQAKKMKMIPGDKVVTGPFNLVIGDVPTPLGFLFGFFPTPKRSRGSGVLIPTFGQAADRGYFLTNGGYYFAPNDYIGVRLTGDIYAGNAETFGGWGATADISYLKRYTYQGNFNFRFSTRPSNQILATDAVGVGQTYIRPPAANSFWITWSHTPVPKPGGGRFSASVNAGTSSYNQINSLDARRYLSTQFSSSVSYSKQIRNSPINYDIRLSQAQGTDGRMTFTLPDISVGVARQYPYQWFGIKPGQGGKFGAATYEQFTLSYNLTARNEVSNTIGARSLANGLPLLGGTNDNIRIPFSFATLGRLLQNSNNGIQHQFGIGLGSYDLGPHFKLSPSVNYSEVWYSKKLRYLYSPVAQAVRIDTVYGFNRLNTYSGALSLNTTIYGTVVRRGVHKIQALRHKITPSLNYTYAPDLRTEERFPVGSTVLNGYINQFGQPVYNTTRANQVLLNNYTFDSYQSFLYGTPGGSSQNTISFSLQNAVEMKIRDSNDTTGLNPFKKSNLIEGLDFNIGYNLNNGEADSLRLTPLGVNFRTQIAKKLNLNSTATFSAYQRDASGRTINKYLFEADPRKLLRLTSASFGATYSFNPATGKKKSTIPRAVAPANDPTLGTVGPPNYYADYVDFDIPWELSLTYAAGYTTNPVPLTQAYLDANFQGRRPPILALNTVGVTGSVKLTENLRLSYNLGYDITNQSITYPNITFFRDLHCWQINGTWIPFGITKGYNFTIAAKSSLLQDLKINRNRYAQFQ</sequence>
<accession>A0ABY4B4N2</accession>
<dbReference type="Pfam" id="PF19838">
    <property type="entry name" value="LptD_2"/>
    <property type="match status" value="1"/>
</dbReference>
<protein>
    <recommendedName>
        <fullName evidence="2">LPS-assembly protein LptD central domain-containing protein</fullName>
    </recommendedName>
</protein>
<dbReference type="PANTHER" id="PTHR30189">
    <property type="entry name" value="LPS-ASSEMBLY PROTEIN"/>
    <property type="match status" value="1"/>
</dbReference>
<evidence type="ECO:0000313" key="3">
    <source>
        <dbReference type="EMBL" id="UOE34116.1"/>
    </source>
</evidence>
<feature type="domain" description="LPS-assembly protein LptD central" evidence="2">
    <location>
        <begin position="339"/>
        <end position="875"/>
    </location>
</feature>
<evidence type="ECO:0000313" key="4">
    <source>
        <dbReference type="Proteomes" id="UP000831390"/>
    </source>
</evidence>
<dbReference type="EMBL" id="CP094534">
    <property type="protein sequence ID" value="UOE34116.1"/>
    <property type="molecule type" value="Genomic_DNA"/>
</dbReference>